<protein>
    <submittedName>
        <fullName evidence="9">Ribosomal protein RPL11</fullName>
    </submittedName>
</protein>
<dbReference type="GO" id="GO:0005840">
    <property type="term" value="C:ribosome"/>
    <property type="evidence" value="ECO:0007669"/>
    <property type="project" value="UniProtKB-KW"/>
</dbReference>
<dbReference type="GO" id="GO:1990904">
    <property type="term" value="C:ribonucleoprotein complex"/>
    <property type="evidence" value="ECO:0007669"/>
    <property type="project" value="UniProtKB-KW"/>
</dbReference>
<evidence type="ECO:0000256" key="1">
    <source>
        <dbReference type="ARBA" id="ARBA00004496"/>
    </source>
</evidence>
<dbReference type="InterPro" id="IPR057266">
    <property type="entry name" value="Ribosomal_uL5_euk/arc-type"/>
</dbReference>
<dbReference type="Pfam" id="PF00673">
    <property type="entry name" value="Ribosomal_L5_C"/>
    <property type="match status" value="1"/>
</dbReference>
<dbReference type="Pfam" id="PF00416">
    <property type="entry name" value="Ribosomal_S13"/>
    <property type="match status" value="1"/>
</dbReference>
<dbReference type="GO" id="GO:0003735">
    <property type="term" value="F:structural constituent of ribosome"/>
    <property type="evidence" value="ECO:0007669"/>
    <property type="project" value="InterPro"/>
</dbReference>
<keyword evidence="4" id="KW-0963">Cytoplasm</keyword>
<accession>A0A2H6K9J0</accession>
<evidence type="ECO:0000256" key="2">
    <source>
        <dbReference type="ARBA" id="ARBA00008080"/>
    </source>
</evidence>
<evidence type="ECO:0000256" key="5">
    <source>
        <dbReference type="ARBA" id="ARBA00022980"/>
    </source>
</evidence>
<dbReference type="GO" id="GO:0006412">
    <property type="term" value="P:translation"/>
    <property type="evidence" value="ECO:0007669"/>
    <property type="project" value="InterPro"/>
</dbReference>
<dbReference type="InterPro" id="IPR010979">
    <property type="entry name" value="Ribosomal_uS13-like_H2TH"/>
</dbReference>
<keyword evidence="5 9" id="KW-0689">Ribosomal protein</keyword>
<dbReference type="SUPFAM" id="SSF55282">
    <property type="entry name" value="RL5-like"/>
    <property type="match status" value="1"/>
</dbReference>
<dbReference type="InterPro" id="IPR002132">
    <property type="entry name" value="Ribosomal_uL5"/>
</dbReference>
<dbReference type="PROSITE" id="PS50159">
    <property type="entry name" value="RIBOSOMAL_S13_2"/>
    <property type="match status" value="1"/>
</dbReference>
<dbReference type="InterPro" id="IPR031310">
    <property type="entry name" value="Ribosomal_uL5_N"/>
</dbReference>
<name>A0A2H6K9J0_9APIC</name>
<gene>
    <name evidence="9" type="ORF">BOVATA_011670</name>
</gene>
<dbReference type="InterPro" id="IPR031309">
    <property type="entry name" value="Ribosomal_uL5_C"/>
</dbReference>
<dbReference type="GeneID" id="39873444"/>
<proteinExistence type="inferred from homology"/>
<evidence type="ECO:0000313" key="10">
    <source>
        <dbReference type="Proteomes" id="UP000236319"/>
    </source>
</evidence>
<organism evidence="9 10">
    <name type="scientific">Babesia ovata</name>
    <dbReference type="NCBI Taxonomy" id="189622"/>
    <lineage>
        <taxon>Eukaryota</taxon>
        <taxon>Sar</taxon>
        <taxon>Alveolata</taxon>
        <taxon>Apicomplexa</taxon>
        <taxon>Aconoidasida</taxon>
        <taxon>Piroplasmida</taxon>
        <taxon>Babesiidae</taxon>
        <taxon>Babesia</taxon>
    </lineage>
</organism>
<dbReference type="OrthoDB" id="1702480at2759"/>
<reference evidence="9 10" key="1">
    <citation type="journal article" date="2017" name="BMC Genomics">
        <title>Whole-genome assembly of Babesia ovata and comparative genomics between closely related pathogens.</title>
        <authorList>
            <person name="Yamagishi J."/>
            <person name="Asada M."/>
            <person name="Hakimi H."/>
            <person name="Tanaka T.Q."/>
            <person name="Sugimoto C."/>
            <person name="Kawazu S."/>
        </authorList>
    </citation>
    <scope>NUCLEOTIDE SEQUENCE [LARGE SCALE GENOMIC DNA]</scope>
    <source>
        <strain evidence="9 10">Miyake</strain>
    </source>
</reference>
<evidence type="ECO:0000259" key="8">
    <source>
        <dbReference type="Pfam" id="PF00673"/>
    </source>
</evidence>
<dbReference type="SUPFAM" id="SSF46946">
    <property type="entry name" value="S13-like H2TH domain"/>
    <property type="match status" value="1"/>
</dbReference>
<dbReference type="NCBIfam" id="NF003258">
    <property type="entry name" value="PRK04219.1"/>
    <property type="match status" value="1"/>
</dbReference>
<dbReference type="GO" id="GO:0003723">
    <property type="term" value="F:RNA binding"/>
    <property type="evidence" value="ECO:0007669"/>
    <property type="project" value="InterPro"/>
</dbReference>
<dbReference type="InterPro" id="IPR018269">
    <property type="entry name" value="Ribosomal_uS13_CS"/>
</dbReference>
<dbReference type="AlphaFoldDB" id="A0A2H6K9J0"/>
<feature type="domain" description="Large ribosomal subunit protein uL5 N-terminal" evidence="7">
    <location>
        <begin position="57"/>
        <end position="110"/>
    </location>
</feature>
<dbReference type="InterPro" id="IPR001892">
    <property type="entry name" value="Ribosomal_uS13"/>
</dbReference>
<evidence type="ECO:0000256" key="4">
    <source>
        <dbReference type="ARBA" id="ARBA00022490"/>
    </source>
</evidence>
<dbReference type="FunFam" id="3.30.1440.10:FF:000002">
    <property type="entry name" value="60S ribosomal protein L11"/>
    <property type="match status" value="1"/>
</dbReference>
<dbReference type="FunFam" id="1.10.8.50:FF:000002">
    <property type="entry name" value="40S ribosomal protein S18"/>
    <property type="match status" value="1"/>
</dbReference>
<dbReference type="EMBL" id="BDSA01000001">
    <property type="protein sequence ID" value="GBE59674.1"/>
    <property type="molecule type" value="Genomic_DNA"/>
</dbReference>
<dbReference type="GO" id="GO:0005737">
    <property type="term" value="C:cytoplasm"/>
    <property type="evidence" value="ECO:0007669"/>
    <property type="project" value="UniProtKB-SubCell"/>
</dbReference>
<dbReference type="VEuPathDB" id="PiroplasmaDB:BOVATA_011670"/>
<evidence type="ECO:0000259" key="7">
    <source>
        <dbReference type="Pfam" id="PF00281"/>
    </source>
</evidence>
<comment type="similarity">
    <text evidence="2">Belongs to the universal ribosomal protein uS13 family.</text>
</comment>
<dbReference type="RefSeq" id="XP_028865917.1">
    <property type="nucleotide sequence ID" value="XM_029010084.1"/>
</dbReference>
<dbReference type="HAMAP" id="MF_01315">
    <property type="entry name" value="Ribosomal_uS13"/>
    <property type="match status" value="1"/>
</dbReference>
<comment type="caution">
    <text evidence="9">The sequence shown here is derived from an EMBL/GenBank/DDBJ whole genome shotgun (WGS) entry which is preliminary data.</text>
</comment>
<keyword evidence="6" id="KW-0687">Ribonucleoprotein</keyword>
<dbReference type="InterPro" id="IPR022803">
    <property type="entry name" value="Ribosomal_uL5_dom_sf"/>
</dbReference>
<dbReference type="PANTHER" id="PTHR11994">
    <property type="entry name" value="60S RIBOSOMAL PROTEIN L11-RELATED"/>
    <property type="match status" value="1"/>
</dbReference>
<dbReference type="NCBIfam" id="NF003140">
    <property type="entry name" value="PRK04053.1"/>
    <property type="match status" value="1"/>
</dbReference>
<dbReference type="InterPro" id="IPR027437">
    <property type="entry name" value="Rbsml_uS13_C"/>
</dbReference>
<evidence type="ECO:0000313" key="9">
    <source>
        <dbReference type="EMBL" id="GBE59674.1"/>
    </source>
</evidence>
<comment type="similarity">
    <text evidence="3">Belongs to the universal ribosomal protein uL5 family.</text>
</comment>
<dbReference type="Proteomes" id="UP000236319">
    <property type="component" value="Unassembled WGS sequence"/>
</dbReference>
<sequence>MIERFTSEFQTHRQYSCKRIIASIYTRARSNLRRGSAYLYSIFEPQTRDSEKMTEENVMRNIRISKLVLNIGVGESGDRLTRAGKVLEQLTDQKPVFSKCRFTIRSLGVRRNEKIACHVTVRGKKALELLERGLKVKEYELKKENFSDTGNFGFGIQEHIDLGLKYDPSTGIYGMDFYVQLIRPGYRVTKRRKCRARIGNSIDFRQIRVIGHIKMAIQITASDQFQHILRILNTNVDGREKITVALTAIRGIGRRMATVVCKVAGIDVTKRAGELTNDEINKVVTIIGSPADVMIPAWFLNRQKDYKEGKNMHNTANMLDTCLREDLERMKKMRLHRGLRHYWGLRTRGQHTKTTGRHGRTVGVAKKK</sequence>
<feature type="domain" description="Large ribosomal subunit protein uL5 C-terminal" evidence="8">
    <location>
        <begin position="114"/>
        <end position="188"/>
    </location>
</feature>
<evidence type="ECO:0000256" key="3">
    <source>
        <dbReference type="ARBA" id="ARBA00008553"/>
    </source>
</evidence>
<dbReference type="PROSITE" id="PS00646">
    <property type="entry name" value="RIBOSOMAL_S13_1"/>
    <property type="match status" value="1"/>
</dbReference>
<dbReference type="Gene3D" id="4.10.910.10">
    <property type="entry name" value="30s ribosomal protein s13, domain 2"/>
    <property type="match status" value="1"/>
</dbReference>
<comment type="subcellular location">
    <subcellularLocation>
        <location evidence="1">Cytoplasm</location>
    </subcellularLocation>
</comment>
<dbReference type="Pfam" id="PF00281">
    <property type="entry name" value="Ribosomal_L5"/>
    <property type="match status" value="1"/>
</dbReference>
<dbReference type="Gene3D" id="1.10.8.50">
    <property type="match status" value="1"/>
</dbReference>
<evidence type="ECO:0000256" key="6">
    <source>
        <dbReference type="ARBA" id="ARBA00023274"/>
    </source>
</evidence>
<dbReference type="FunFam" id="4.10.910.10:FF:000002">
    <property type="entry name" value="40S ribosomal protein S18"/>
    <property type="match status" value="1"/>
</dbReference>
<keyword evidence="10" id="KW-1185">Reference proteome</keyword>
<dbReference type="Gene3D" id="3.30.1440.10">
    <property type="match status" value="1"/>
</dbReference>